<proteinExistence type="predicted"/>
<gene>
    <name evidence="2" type="ORF">E4N74_04450</name>
</gene>
<reference evidence="2" key="1">
    <citation type="submission" date="2019-04" db="EMBL/GenBank/DDBJ databases">
        <title>Whole genome sequencing of oral phylogroup 2 treponemes.</title>
        <authorList>
            <person name="Chan Y."/>
            <person name="Zeng H.H."/>
            <person name="Yu X.L."/>
            <person name="Leung W.K."/>
            <person name="Watt R.M."/>
        </authorList>
    </citation>
    <scope>NUCLEOTIDE SEQUENCE</scope>
    <source>
        <strain evidence="2">OMZ 835</strain>
    </source>
</reference>
<dbReference type="Proteomes" id="UP001058682">
    <property type="component" value="Chromosome"/>
</dbReference>
<sequence length="479" mass="54060">MKKYIFLFLIFSFFVLNTHSEEDISSAYDSDEQTETMLNEIRKRNGIDLVESPVNDDENTEQADSKEPETEIPENTETEVQEIEKPPKESFFKNSREAFAFGIEVKVGVSNSYFKITDLFQKTLDIDLSDMSKALPKAGFDLSAAGTANIYLDIYIKSKAEFGFFIKTEGYEFSNIPKNLIDFAANGNLSSNSFSGKITGISQGFTDTGIFYGMKFNSFKFRVSTSYFIPAFYMESDMGDYEFINDPITGKIVARGKLKLNLYSHFPIFGDPNSKLDIGDILSRGGVDFNFYGTYTFNDLANLNFNVINIPIFPSRLNKGISKIYEGDFRMESLIQYMNGFITPDQASQIKPPSGSFTETNLTYDLPTKNIFRPLKLSVSSDIRPFFNDYLIITPSIGCHCYKPFYVDAGLKLESRFLKVLGAYIGMSREDRVWKNQLGLFLETRVFRLETAVSAASPSFTGSFKGTGAEAKIKLVFGY</sequence>
<name>A0AAE9MRU0_9SPIR</name>
<feature type="compositionally biased region" description="Acidic residues" evidence="1">
    <location>
        <begin position="70"/>
        <end position="81"/>
    </location>
</feature>
<organism evidence="2 3">
    <name type="scientific">Treponema putidum</name>
    <dbReference type="NCBI Taxonomy" id="221027"/>
    <lineage>
        <taxon>Bacteria</taxon>
        <taxon>Pseudomonadati</taxon>
        <taxon>Spirochaetota</taxon>
        <taxon>Spirochaetia</taxon>
        <taxon>Spirochaetales</taxon>
        <taxon>Treponemataceae</taxon>
        <taxon>Treponema</taxon>
    </lineage>
</organism>
<protein>
    <submittedName>
        <fullName evidence="2">Uncharacterized protein</fullName>
    </submittedName>
</protein>
<dbReference type="EMBL" id="CP038804">
    <property type="protein sequence ID" value="UTY33344.1"/>
    <property type="molecule type" value="Genomic_DNA"/>
</dbReference>
<evidence type="ECO:0000256" key="1">
    <source>
        <dbReference type="SAM" id="MobiDB-lite"/>
    </source>
</evidence>
<accession>A0AAE9MRU0</accession>
<evidence type="ECO:0000313" key="3">
    <source>
        <dbReference type="Proteomes" id="UP001058682"/>
    </source>
</evidence>
<feature type="region of interest" description="Disordered" evidence="1">
    <location>
        <begin position="49"/>
        <end position="85"/>
    </location>
</feature>
<dbReference type="RefSeq" id="WP_255819053.1">
    <property type="nucleotide sequence ID" value="NZ_CP038804.1"/>
</dbReference>
<evidence type="ECO:0000313" key="2">
    <source>
        <dbReference type="EMBL" id="UTY33344.1"/>
    </source>
</evidence>
<dbReference type="AlphaFoldDB" id="A0AAE9MRU0"/>